<dbReference type="SUPFAM" id="SSF47413">
    <property type="entry name" value="lambda repressor-like DNA-binding domains"/>
    <property type="match status" value="1"/>
</dbReference>
<protein>
    <submittedName>
        <fullName evidence="2">Transcriptional regulator</fullName>
    </submittedName>
</protein>
<dbReference type="EMBL" id="LCBY01000056">
    <property type="protein sequence ID" value="KKS20668.1"/>
    <property type="molecule type" value="Genomic_DNA"/>
</dbReference>
<dbReference type="Gene3D" id="1.10.260.40">
    <property type="entry name" value="lambda repressor-like DNA-binding domains"/>
    <property type="match status" value="1"/>
</dbReference>
<evidence type="ECO:0000259" key="1">
    <source>
        <dbReference type="PROSITE" id="PS50943"/>
    </source>
</evidence>
<reference evidence="2 3" key="1">
    <citation type="journal article" date="2015" name="Nature">
        <title>rRNA introns, odd ribosomes, and small enigmatic genomes across a large radiation of phyla.</title>
        <authorList>
            <person name="Brown C.T."/>
            <person name="Hug L.A."/>
            <person name="Thomas B.C."/>
            <person name="Sharon I."/>
            <person name="Castelle C.J."/>
            <person name="Singh A."/>
            <person name="Wilkins M.J."/>
            <person name="Williams K.H."/>
            <person name="Banfield J.F."/>
        </authorList>
    </citation>
    <scope>NUCLEOTIDE SEQUENCE [LARGE SCALE GENOMIC DNA]</scope>
</reference>
<accession>A0A0G1A5P2</accession>
<dbReference type="PROSITE" id="PS50943">
    <property type="entry name" value="HTH_CROC1"/>
    <property type="match status" value="1"/>
</dbReference>
<organism evidence="2 3">
    <name type="scientific">Candidatus Roizmanbacteria bacterium GW2011_GWC2_41_7</name>
    <dbReference type="NCBI Taxonomy" id="1618487"/>
    <lineage>
        <taxon>Bacteria</taxon>
        <taxon>Candidatus Roizmaniibacteriota</taxon>
    </lineage>
</organism>
<dbReference type="AlphaFoldDB" id="A0A0G1A5P2"/>
<dbReference type="GO" id="GO:0003677">
    <property type="term" value="F:DNA binding"/>
    <property type="evidence" value="ECO:0007669"/>
    <property type="project" value="InterPro"/>
</dbReference>
<name>A0A0G1A5P2_9BACT</name>
<gene>
    <name evidence="2" type="ORF">UU78_C0056G0002</name>
</gene>
<dbReference type="Proteomes" id="UP000034371">
    <property type="component" value="Unassembled WGS sequence"/>
</dbReference>
<comment type="caution">
    <text evidence="2">The sequence shown here is derived from an EMBL/GenBank/DDBJ whole genome shotgun (WGS) entry which is preliminary data.</text>
</comment>
<feature type="domain" description="HTH cro/C1-type" evidence="1">
    <location>
        <begin position="41"/>
        <end position="95"/>
    </location>
</feature>
<dbReference type="CDD" id="cd00093">
    <property type="entry name" value="HTH_XRE"/>
    <property type="match status" value="1"/>
</dbReference>
<dbReference type="InterPro" id="IPR001387">
    <property type="entry name" value="Cro/C1-type_HTH"/>
</dbReference>
<dbReference type="Pfam" id="PF01381">
    <property type="entry name" value="HTH_3"/>
    <property type="match status" value="1"/>
</dbReference>
<sequence>MVKFISTLYGSLEYNAMEYYTTNVMPRAIYTKEHNAIVERLKTARIEAGLGQVEVAKKLGKTQSYLSKIESGQRRFDVLQLKEFAKLYKKPLDYFVK</sequence>
<evidence type="ECO:0000313" key="3">
    <source>
        <dbReference type="Proteomes" id="UP000034371"/>
    </source>
</evidence>
<dbReference type="SMART" id="SM00530">
    <property type="entry name" value="HTH_XRE"/>
    <property type="match status" value="1"/>
</dbReference>
<dbReference type="InterPro" id="IPR010982">
    <property type="entry name" value="Lambda_DNA-bd_dom_sf"/>
</dbReference>
<evidence type="ECO:0000313" key="2">
    <source>
        <dbReference type="EMBL" id="KKS20668.1"/>
    </source>
</evidence>
<proteinExistence type="predicted"/>